<feature type="region of interest" description="Disordered" evidence="1">
    <location>
        <begin position="43"/>
        <end position="131"/>
    </location>
</feature>
<dbReference type="InterPro" id="IPR021457">
    <property type="entry name" value="DUF3108"/>
</dbReference>
<dbReference type="Pfam" id="PF11306">
    <property type="entry name" value="DUF3108"/>
    <property type="match status" value="1"/>
</dbReference>
<dbReference type="EC" id="1.1.1.262" evidence="2"/>
<organism evidence="2 3">
    <name type="scientific">Plesiocystis pacifica SIR-1</name>
    <dbReference type="NCBI Taxonomy" id="391625"/>
    <lineage>
        <taxon>Bacteria</taxon>
        <taxon>Pseudomonadati</taxon>
        <taxon>Myxococcota</taxon>
        <taxon>Polyangia</taxon>
        <taxon>Nannocystales</taxon>
        <taxon>Nannocystaceae</taxon>
        <taxon>Plesiocystis</taxon>
    </lineage>
</organism>
<dbReference type="GO" id="GO:0050570">
    <property type="term" value="F:4-hydroxythreonine-4-phosphate dehydrogenase activity"/>
    <property type="evidence" value="ECO:0007669"/>
    <property type="project" value="UniProtKB-EC"/>
</dbReference>
<accession>A6FY82</accession>
<evidence type="ECO:0000313" key="3">
    <source>
        <dbReference type="Proteomes" id="UP000005801"/>
    </source>
</evidence>
<comment type="caution">
    <text evidence="2">The sequence shown here is derived from an EMBL/GenBank/DDBJ whole genome shotgun (WGS) entry which is preliminary data.</text>
</comment>
<protein>
    <submittedName>
        <fullName evidence="2">4-hydroxythreonine-4-phosphate dehydrogenase</fullName>
        <ecNumber evidence="2">1.1.1.262</ecNumber>
    </submittedName>
</protein>
<feature type="region of interest" description="Disordered" evidence="1">
    <location>
        <begin position="1"/>
        <end position="28"/>
    </location>
</feature>
<keyword evidence="2" id="KW-0560">Oxidoreductase</keyword>
<feature type="compositionally biased region" description="Basic and acidic residues" evidence="1">
    <location>
        <begin position="1"/>
        <end position="21"/>
    </location>
</feature>
<dbReference type="EMBL" id="ABCS01000003">
    <property type="protein sequence ID" value="EDM81461.1"/>
    <property type="molecule type" value="Genomic_DNA"/>
</dbReference>
<dbReference type="STRING" id="391625.PPSIR1_39760"/>
<evidence type="ECO:0000256" key="1">
    <source>
        <dbReference type="SAM" id="MobiDB-lite"/>
    </source>
</evidence>
<dbReference type="AlphaFoldDB" id="A6FY82"/>
<dbReference type="Proteomes" id="UP000005801">
    <property type="component" value="Unassembled WGS sequence"/>
</dbReference>
<gene>
    <name evidence="2" type="primary">pdxA</name>
    <name evidence="2" type="ORF">PPSIR1_39760</name>
</gene>
<proteinExistence type="predicted"/>
<dbReference type="OrthoDB" id="9808473at2"/>
<name>A6FY82_9BACT</name>
<dbReference type="RefSeq" id="WP_006969431.1">
    <property type="nucleotide sequence ID" value="NZ_ABCS01000003.1"/>
</dbReference>
<evidence type="ECO:0000313" key="2">
    <source>
        <dbReference type="EMBL" id="EDM81461.1"/>
    </source>
</evidence>
<reference evidence="2 3" key="1">
    <citation type="submission" date="2007-06" db="EMBL/GenBank/DDBJ databases">
        <authorList>
            <person name="Shimkets L."/>
            <person name="Ferriera S."/>
            <person name="Johnson J."/>
            <person name="Kravitz S."/>
            <person name="Beeson K."/>
            <person name="Sutton G."/>
            <person name="Rogers Y.-H."/>
            <person name="Friedman R."/>
            <person name="Frazier M."/>
            <person name="Venter J.C."/>
        </authorList>
    </citation>
    <scope>NUCLEOTIDE SEQUENCE [LARGE SCALE GENOMIC DNA]</scope>
    <source>
        <strain evidence="2 3">SIR-1</strain>
    </source>
</reference>
<sequence>MTAARPDPRDARAPRSSRDARGTGGRLARASATLGAVAGLALLMGAGSPPRPNGPGPESKDDGRDQTHIARQSVAEAREHAARAQTGAGQQQARTRASRDASRLPRMHSPTVQVREEQADQAPVGWSASLDAPEFNDRRRRFPPTRIPEPYVHAVRVGERFVFDVFIAGNPAGMAEAGVTEYIPDPRGDYPQGSGRYRIEGRAVTSGVVSLLSSMEDRINTTIDEHTGAVVSSTNTLVRSGLGTSKYKRRVVETDFEGRGHIRIVDTRDDKSATLTRDVPRDTFDAMSAMAWVRSLDLDEGEQISSHVLDGRTLMRVDVVGRGKAKLDPMPSVATGLGVTNDDVYLLEGTLSRVDRHGVVREDKRKYTFRAYVTRGERRLLLSIETDMWIGVLRLVLNRYDPPAAG</sequence>
<feature type="compositionally biased region" description="Basic and acidic residues" evidence="1">
    <location>
        <begin position="58"/>
        <end position="68"/>
    </location>
</feature>
<keyword evidence="3" id="KW-1185">Reference proteome</keyword>
<feature type="compositionally biased region" description="Low complexity" evidence="1">
    <location>
        <begin position="83"/>
        <end position="95"/>
    </location>
</feature>